<dbReference type="Pfam" id="PF23721">
    <property type="entry name" value="DUF7162"/>
    <property type="match status" value="1"/>
</dbReference>
<evidence type="ECO:0008006" key="4">
    <source>
        <dbReference type="Google" id="ProtNLM"/>
    </source>
</evidence>
<proteinExistence type="predicted"/>
<dbReference type="RefSeq" id="WP_043409951.1">
    <property type="nucleotide sequence ID" value="NZ_CP092427.2"/>
</dbReference>
<gene>
    <name evidence="2" type="ORF">MJO55_15735</name>
</gene>
<accession>A0ABY3U5A3</accession>
<dbReference type="InterPro" id="IPR055586">
    <property type="entry name" value="DUF7162"/>
</dbReference>
<dbReference type="Proteomes" id="UP001055159">
    <property type="component" value="Chromosome"/>
</dbReference>
<name>A0ABY3U5A3_9MYCO</name>
<evidence type="ECO:0000313" key="3">
    <source>
        <dbReference type="Proteomes" id="UP001055159"/>
    </source>
</evidence>
<keyword evidence="3" id="KW-1185">Reference proteome</keyword>
<protein>
    <recommendedName>
        <fullName evidence="4">Excreted virulence factor EspC, type VII ESX diderm</fullName>
    </recommendedName>
</protein>
<organism evidence="2 3">
    <name type="scientific">Mycolicibacterium rufum</name>
    <dbReference type="NCBI Taxonomy" id="318424"/>
    <lineage>
        <taxon>Bacteria</taxon>
        <taxon>Bacillati</taxon>
        <taxon>Actinomycetota</taxon>
        <taxon>Actinomycetes</taxon>
        <taxon>Mycobacteriales</taxon>
        <taxon>Mycobacteriaceae</taxon>
        <taxon>Mycolicibacterium</taxon>
    </lineage>
</organism>
<evidence type="ECO:0000313" key="2">
    <source>
        <dbReference type="EMBL" id="ULP34782.1"/>
    </source>
</evidence>
<evidence type="ECO:0000256" key="1">
    <source>
        <dbReference type="SAM" id="MobiDB-lite"/>
    </source>
</evidence>
<feature type="region of interest" description="Disordered" evidence="1">
    <location>
        <begin position="78"/>
        <end position="97"/>
    </location>
</feature>
<dbReference type="EMBL" id="CP092427">
    <property type="protein sequence ID" value="ULP34782.1"/>
    <property type="molecule type" value="Genomic_DNA"/>
</dbReference>
<reference evidence="2" key="1">
    <citation type="submission" date="2022-08" db="EMBL/GenBank/DDBJ databases">
        <title>Whole genome sequencing of non-tuberculosis mycobacteria type-strains.</title>
        <authorList>
            <person name="Igarashi Y."/>
            <person name="Osugi A."/>
            <person name="Mitarai S."/>
        </authorList>
    </citation>
    <scope>NUCLEOTIDE SEQUENCE</scope>
    <source>
        <strain evidence="2">JCM 16372</strain>
    </source>
</reference>
<sequence>MGDFTRVDADRLRAVADRIWGMADEVGALRCPLLDPGALPGSQVAEVSAATAATVEAELEDVAAGLRGWALAARRAAEEFERADRDSGDRLGDRLGR</sequence>